<accession>A0A1G5MVJ0</accession>
<name>A0A1G5MVJ0_9PSED</name>
<protein>
    <submittedName>
        <fullName evidence="1">Uncharacterized protein</fullName>
    </submittedName>
</protein>
<sequence>MNASIYCRTSGHRVGSCACLRSNPPPLETTEGSDMARQPITTLVRGERLTLREVSDRYGVAYEALR</sequence>
<dbReference type="AlphaFoldDB" id="A0A1G5MVJ0"/>
<evidence type="ECO:0000313" key="1">
    <source>
        <dbReference type="EMBL" id="SCZ28599.1"/>
    </source>
</evidence>
<reference evidence="2" key="1">
    <citation type="submission" date="2016-10" db="EMBL/GenBank/DDBJ databases">
        <authorList>
            <person name="de Groot N.N."/>
        </authorList>
    </citation>
    <scope>NUCLEOTIDE SEQUENCE [LARGE SCALE GENOMIC DNA]</scope>
    <source>
        <strain evidence="2">DSM 15758</strain>
    </source>
</reference>
<evidence type="ECO:0000313" key="2">
    <source>
        <dbReference type="Proteomes" id="UP000183046"/>
    </source>
</evidence>
<organism evidence="1 2">
    <name type="scientific">Pseudomonas oryzihabitans</name>
    <dbReference type="NCBI Taxonomy" id="47885"/>
    <lineage>
        <taxon>Bacteria</taxon>
        <taxon>Pseudomonadati</taxon>
        <taxon>Pseudomonadota</taxon>
        <taxon>Gammaproteobacteria</taxon>
        <taxon>Pseudomonadales</taxon>
        <taxon>Pseudomonadaceae</taxon>
        <taxon>Pseudomonas</taxon>
    </lineage>
</organism>
<comment type="caution">
    <text evidence="1">The sequence shown here is derived from an EMBL/GenBank/DDBJ whole genome shotgun (WGS) entry which is preliminary data.</text>
</comment>
<dbReference type="Proteomes" id="UP000183046">
    <property type="component" value="Unassembled WGS sequence"/>
</dbReference>
<proteinExistence type="predicted"/>
<dbReference type="OrthoDB" id="9976909at2"/>
<dbReference type="EMBL" id="FMWB01000003">
    <property type="protein sequence ID" value="SCZ28599.1"/>
    <property type="molecule type" value="Genomic_DNA"/>
</dbReference>
<dbReference type="RefSeq" id="WP_074583544.1">
    <property type="nucleotide sequence ID" value="NZ_FMWB01000003.1"/>
</dbReference>
<gene>
    <name evidence="1" type="ORF">SAMN05216279_10379</name>
</gene>